<dbReference type="Proteomes" id="UP001151518">
    <property type="component" value="Unassembled WGS sequence"/>
</dbReference>
<comment type="caution">
    <text evidence="1">The sequence shown here is derived from an EMBL/GenBank/DDBJ whole genome shotgun (WGS) entry which is preliminary data.</text>
</comment>
<sequence>MPERIREDATITTSFGRIVDFAAALCKKWSPAFYLSIARDGKKEFSPNRFDNWLHENRNDLNWNILYPQDRCNARIKSGTNRGMRCGRKSKIVLENKVTEEGLEYQQEKDTCFCGVHQGCFKPGMVEEQSGEVIYGGEPPLKKTSDKMIAVGKKMIKIPTPLSMKDELPDEELVKVVQKLCARVNKLETDKIGLNNRITRLNKSFEKLPGVTKTFIQCDKFDDLVDAQETIPDGVPIMSEKEYLMESDKIIRFEDVAPEELVKERDETKDRKNKELQAKIHNEEYRARDRKAKEDEERIMSLSEEDTGQIIIPTDQEIADSTRVRWLGVGMAIREASDYNRCKKTEGVGSKPPSKDLNMFQDFERTSVVDPKQGKEDKQFRQDNVSDWKKRRMFMPFMDPSNDYLQSNLTNVYVKDLGSRGKIKWVDYYEYYVHIMKEYMIVFRQVENDEEKLKELGLDGGHNVILNIVDDVMAQFNVRPSSKAHLLRACKRLDQTLNHMIYFIKTVRPDKKIRELEDKEIIERERFLELLAKSDRDEEARLIREEFEKALATRIANNPDNKIEISQ</sequence>
<accession>A0A9W8G0C6</accession>
<dbReference type="EMBL" id="JANBTW010000206">
    <property type="protein sequence ID" value="KAJ2668351.1"/>
    <property type="molecule type" value="Genomic_DNA"/>
</dbReference>
<proteinExistence type="predicted"/>
<protein>
    <submittedName>
        <fullName evidence="1">Uncharacterized protein</fullName>
    </submittedName>
</protein>
<dbReference type="AlphaFoldDB" id="A0A9W8G0C6"/>
<organism evidence="1 2">
    <name type="scientific">Coemansia spiralis</name>
    <dbReference type="NCBI Taxonomy" id="417178"/>
    <lineage>
        <taxon>Eukaryota</taxon>
        <taxon>Fungi</taxon>
        <taxon>Fungi incertae sedis</taxon>
        <taxon>Zoopagomycota</taxon>
        <taxon>Kickxellomycotina</taxon>
        <taxon>Kickxellomycetes</taxon>
        <taxon>Kickxellales</taxon>
        <taxon>Kickxellaceae</taxon>
        <taxon>Coemansia</taxon>
    </lineage>
</organism>
<name>A0A9W8G0C6_9FUNG</name>
<reference evidence="1" key="1">
    <citation type="submission" date="2022-07" db="EMBL/GenBank/DDBJ databases">
        <title>Phylogenomic reconstructions and comparative analyses of Kickxellomycotina fungi.</title>
        <authorList>
            <person name="Reynolds N.K."/>
            <person name="Stajich J.E."/>
            <person name="Barry K."/>
            <person name="Grigoriev I.V."/>
            <person name="Crous P."/>
            <person name="Smith M.E."/>
        </authorList>
    </citation>
    <scope>NUCLEOTIDE SEQUENCE</scope>
    <source>
        <strain evidence="1">NRRL 3115</strain>
    </source>
</reference>
<evidence type="ECO:0000313" key="2">
    <source>
        <dbReference type="Proteomes" id="UP001151518"/>
    </source>
</evidence>
<dbReference type="OrthoDB" id="5597425at2759"/>
<evidence type="ECO:0000313" key="1">
    <source>
        <dbReference type="EMBL" id="KAJ2668351.1"/>
    </source>
</evidence>
<gene>
    <name evidence="1" type="ORF">GGI25_006461</name>
</gene>